<feature type="domain" description="Tyrosine specific protein phosphatases" evidence="1">
    <location>
        <begin position="80"/>
        <end position="140"/>
    </location>
</feature>
<keyword evidence="3" id="KW-1185">Reference proteome</keyword>
<dbReference type="RefSeq" id="WP_222963079.1">
    <property type="nucleotide sequence ID" value="NZ_JAINZZ010000015.1"/>
</dbReference>
<evidence type="ECO:0000313" key="3">
    <source>
        <dbReference type="Proteomes" id="UP000778578"/>
    </source>
</evidence>
<comment type="caution">
    <text evidence="2">The sequence shown here is derived from an EMBL/GenBank/DDBJ whole genome shotgun (WGS) entry which is preliminary data.</text>
</comment>
<dbReference type="InterPro" id="IPR000387">
    <property type="entry name" value="Tyr_Pase_dom"/>
</dbReference>
<name>A0ABS7Q731_9ACTN</name>
<dbReference type="PROSITE" id="PS50056">
    <property type="entry name" value="TYR_PHOSPHATASE_2"/>
    <property type="match status" value="1"/>
</dbReference>
<dbReference type="Gene3D" id="3.90.190.10">
    <property type="entry name" value="Protein tyrosine phosphatase superfamily"/>
    <property type="match status" value="1"/>
</dbReference>
<dbReference type="InterPro" id="IPR029021">
    <property type="entry name" value="Prot-tyrosine_phosphatase-like"/>
</dbReference>
<organism evidence="2 3">
    <name type="scientific">Actinacidiphila acidipaludis</name>
    <dbReference type="NCBI Taxonomy" id="2873382"/>
    <lineage>
        <taxon>Bacteria</taxon>
        <taxon>Bacillati</taxon>
        <taxon>Actinomycetota</taxon>
        <taxon>Actinomycetes</taxon>
        <taxon>Kitasatosporales</taxon>
        <taxon>Streptomycetaceae</taxon>
        <taxon>Actinacidiphila</taxon>
    </lineage>
</organism>
<protein>
    <submittedName>
        <fullName evidence="2">Protein phosphatase</fullName>
    </submittedName>
</protein>
<reference evidence="2 3" key="1">
    <citation type="submission" date="2021-08" db="EMBL/GenBank/DDBJ databases">
        <title>WGS of actinomycetes from Thailand.</title>
        <authorList>
            <person name="Thawai C."/>
        </authorList>
    </citation>
    <scope>NUCLEOTIDE SEQUENCE [LARGE SCALE GENOMIC DNA]</scope>
    <source>
        <strain evidence="2 3">PLK6-54</strain>
    </source>
</reference>
<evidence type="ECO:0000259" key="1">
    <source>
        <dbReference type="PROSITE" id="PS50056"/>
    </source>
</evidence>
<sequence length="169" mass="18344">MKRTRQRDRDVPGPGTPWDEIVPGLWMGGHFWTDPAGELQPAVVDDEFDVVVSLFTRPGHGPAPGTEHLVAEIPDRPLTADQIEAVQGLARATVDAVRGGRTTLVRCHSGYNRSGLVVAQALILLGGDAEGVIRLIRRKRSPWALHNATFRAYLTTGLDVARLLNGLQG</sequence>
<dbReference type="EMBL" id="JAINZZ010000015">
    <property type="protein sequence ID" value="MBY8878949.1"/>
    <property type="molecule type" value="Genomic_DNA"/>
</dbReference>
<dbReference type="SUPFAM" id="SSF52799">
    <property type="entry name" value="(Phosphotyrosine protein) phosphatases II"/>
    <property type="match status" value="1"/>
</dbReference>
<dbReference type="Proteomes" id="UP000778578">
    <property type="component" value="Unassembled WGS sequence"/>
</dbReference>
<gene>
    <name evidence="2" type="ORF">K7862_15060</name>
</gene>
<evidence type="ECO:0000313" key="2">
    <source>
        <dbReference type="EMBL" id="MBY8878949.1"/>
    </source>
</evidence>
<accession>A0ABS7Q731</accession>
<proteinExistence type="predicted"/>